<sequence>MNKKTIITLGCTVLTMGSSLAESKSPVAPGPNEPTLESLQANYVVPEWFRDAKFGIYTHWGPVTHAIQHPDEKNIGRFGWYGSQLYRPGTGGHEYHKKYWGDPKEVNYRAICEKFTADDFDAEHWADVFEMAGAKFAGPVSVHHDNFLMWDSELNPFCAGKMGPKRDICGEVATAVRKRGMKFIGTFHHGFSYRYWENAWKYDPGHPELYGPEHHAVEKYIENDKGERVKNDAEWKHAPREWQEYWRDAVGEFVDNYQPDLIWFDFGLSWQDRDIQLQMYANFYNKARSYGQDSPTVARKARDAESRTYGTLDLERGHMPRLTEYPWLSDTSASAWFYYPNPTTQPDDSLVDMYVDIVAKNGTLLLNIGPDYKGTFPEEFMTGLRAIGAFNETCGEGIYDSRPWLTYGEGHTKTSTGHKGAANSLEHATSNFQVDDKRYTQSKDGKNLYAWAMHWPEGLTEMTFKSVIIEGEEDGAKIELLGHGPVEYSTNADKSVTVKLPAKAPNPHCNGFKFSNIKVGWHPYGHHLIANSTRIDLSAAKDSKDGVSVEFESGSVPSATLWIGSKTAAKGTATLYEGSKKIMSSDYSVDANGHVEVGDFKVSAKKVKKEHIPAKLRLEITGLKATDLDALSIGIQRDKTILRQNDSIQ</sequence>
<evidence type="ECO:0000256" key="5">
    <source>
        <dbReference type="ARBA" id="ARBA00023295"/>
    </source>
</evidence>
<evidence type="ECO:0000259" key="8">
    <source>
        <dbReference type="Pfam" id="PF16757"/>
    </source>
</evidence>
<dbReference type="InterPro" id="IPR031919">
    <property type="entry name" value="Fucosidase_C"/>
</dbReference>
<dbReference type="GO" id="GO:0005764">
    <property type="term" value="C:lysosome"/>
    <property type="evidence" value="ECO:0007669"/>
    <property type="project" value="TreeGrafter"/>
</dbReference>
<proteinExistence type="inferred from homology"/>
<dbReference type="InterPro" id="IPR017853">
    <property type="entry name" value="GH"/>
</dbReference>
<comment type="caution">
    <text evidence="9">The sequence shown here is derived from an EMBL/GenBank/DDBJ whole genome shotgun (WGS) entry which is preliminary data.</text>
</comment>
<dbReference type="InterPro" id="IPR000933">
    <property type="entry name" value="Glyco_hydro_29"/>
</dbReference>
<keyword evidence="4" id="KW-0378">Hydrolase</keyword>
<dbReference type="AlphaFoldDB" id="A0A8J7SMT6"/>
<evidence type="ECO:0000256" key="1">
    <source>
        <dbReference type="ARBA" id="ARBA00007951"/>
    </source>
</evidence>
<dbReference type="EMBL" id="JAENIM010000039">
    <property type="protein sequence ID" value="MBK1791298.1"/>
    <property type="molecule type" value="Genomic_DNA"/>
</dbReference>
<evidence type="ECO:0000313" key="10">
    <source>
        <dbReference type="Proteomes" id="UP000624703"/>
    </source>
</evidence>
<dbReference type="Pfam" id="PF01120">
    <property type="entry name" value="Alpha_L_fucos"/>
    <property type="match status" value="1"/>
</dbReference>
<dbReference type="Gene3D" id="2.60.40.1180">
    <property type="entry name" value="Golgi alpha-mannosidase II"/>
    <property type="match status" value="1"/>
</dbReference>
<dbReference type="Gene3D" id="3.20.20.80">
    <property type="entry name" value="Glycosidases"/>
    <property type="match status" value="1"/>
</dbReference>
<dbReference type="SUPFAM" id="SSF51445">
    <property type="entry name" value="(Trans)glycosidases"/>
    <property type="match status" value="1"/>
</dbReference>
<dbReference type="GO" id="GO:0016139">
    <property type="term" value="P:glycoside catabolic process"/>
    <property type="evidence" value="ECO:0007669"/>
    <property type="project" value="TreeGrafter"/>
</dbReference>
<feature type="chain" id="PRO_5035245483" description="alpha-L-fucosidase" evidence="6">
    <location>
        <begin position="22"/>
        <end position="649"/>
    </location>
</feature>
<dbReference type="GO" id="GO:0006004">
    <property type="term" value="P:fucose metabolic process"/>
    <property type="evidence" value="ECO:0007669"/>
    <property type="project" value="TreeGrafter"/>
</dbReference>
<accession>A0A8J7SMT6</accession>
<feature type="domain" description="Alpha-L-fucosidase C-terminal" evidence="8">
    <location>
        <begin position="438"/>
        <end position="504"/>
    </location>
</feature>
<evidence type="ECO:0000313" key="9">
    <source>
        <dbReference type="EMBL" id="MBK1791298.1"/>
    </source>
</evidence>
<keyword evidence="10" id="KW-1185">Reference proteome</keyword>
<dbReference type="PANTHER" id="PTHR10030:SF37">
    <property type="entry name" value="ALPHA-L-FUCOSIDASE-RELATED"/>
    <property type="match status" value="1"/>
</dbReference>
<dbReference type="Pfam" id="PF16757">
    <property type="entry name" value="Fucosidase_C"/>
    <property type="match status" value="1"/>
</dbReference>
<dbReference type="RefSeq" id="WP_200311308.1">
    <property type="nucleotide sequence ID" value="NZ_JAENIM010000039.1"/>
</dbReference>
<dbReference type="InterPro" id="IPR013780">
    <property type="entry name" value="Glyco_hydro_b"/>
</dbReference>
<evidence type="ECO:0000256" key="6">
    <source>
        <dbReference type="SAM" id="SignalP"/>
    </source>
</evidence>
<dbReference type="EC" id="3.2.1.51" evidence="2"/>
<comment type="similarity">
    <text evidence="1">Belongs to the glycosyl hydrolase 29 family.</text>
</comment>
<protein>
    <recommendedName>
        <fullName evidence="2">alpha-L-fucosidase</fullName>
        <ecNumber evidence="2">3.2.1.51</ecNumber>
    </recommendedName>
</protein>
<evidence type="ECO:0000256" key="4">
    <source>
        <dbReference type="ARBA" id="ARBA00022801"/>
    </source>
</evidence>
<evidence type="ECO:0000259" key="7">
    <source>
        <dbReference type="Pfam" id="PF01120"/>
    </source>
</evidence>
<dbReference type="InterPro" id="IPR057739">
    <property type="entry name" value="Glyco_hydro_29_N"/>
</dbReference>
<feature type="signal peptide" evidence="6">
    <location>
        <begin position="1"/>
        <end position="21"/>
    </location>
</feature>
<dbReference type="SMART" id="SM00812">
    <property type="entry name" value="Alpha_L_fucos"/>
    <property type="match status" value="1"/>
</dbReference>
<dbReference type="PANTHER" id="PTHR10030">
    <property type="entry name" value="ALPHA-L-FUCOSIDASE"/>
    <property type="match status" value="1"/>
</dbReference>
<feature type="domain" description="Glycoside hydrolase family 29 N-terminal" evidence="7">
    <location>
        <begin position="21"/>
        <end position="396"/>
    </location>
</feature>
<evidence type="ECO:0000256" key="2">
    <source>
        <dbReference type="ARBA" id="ARBA00012662"/>
    </source>
</evidence>
<gene>
    <name evidence="9" type="ORF">JIN82_09065</name>
</gene>
<dbReference type="Proteomes" id="UP000624703">
    <property type="component" value="Unassembled WGS sequence"/>
</dbReference>
<name>A0A8J7SMT6_9BACT</name>
<evidence type="ECO:0000256" key="3">
    <source>
        <dbReference type="ARBA" id="ARBA00022729"/>
    </source>
</evidence>
<reference evidence="9" key="1">
    <citation type="submission" date="2021-01" db="EMBL/GenBank/DDBJ databases">
        <title>Modified the classification status of verrucomicrobia.</title>
        <authorList>
            <person name="Feng X."/>
        </authorList>
    </citation>
    <scope>NUCLEOTIDE SEQUENCE</scope>
    <source>
        <strain evidence="9">_KCTC 22039</strain>
    </source>
</reference>
<keyword evidence="3 6" id="KW-0732">Signal</keyword>
<dbReference type="GO" id="GO:0004560">
    <property type="term" value="F:alpha-L-fucosidase activity"/>
    <property type="evidence" value="ECO:0007669"/>
    <property type="project" value="InterPro"/>
</dbReference>
<organism evidence="9 10">
    <name type="scientific">Persicirhabdus sediminis</name>
    <dbReference type="NCBI Taxonomy" id="454144"/>
    <lineage>
        <taxon>Bacteria</taxon>
        <taxon>Pseudomonadati</taxon>
        <taxon>Verrucomicrobiota</taxon>
        <taxon>Verrucomicrobiia</taxon>
        <taxon>Verrucomicrobiales</taxon>
        <taxon>Verrucomicrobiaceae</taxon>
        <taxon>Persicirhabdus</taxon>
    </lineage>
</organism>
<keyword evidence="5" id="KW-0326">Glycosidase</keyword>